<sequence length="133" mass="14657">MIHYPSKGPVGCVITSLMLRGHGSPSTSPKPITRFFLERALIASHPVRTLFGRVRFDPKALRLYNGIPAKVSSGQPNSANMPRHVCPRLFRLGPLNGQFRHSCDFKPRSDVLTIRAVKYARCAGNCAELLVGC</sequence>
<proteinExistence type="predicted"/>
<evidence type="ECO:0000313" key="1">
    <source>
        <dbReference type="EMBL" id="KIW47604.1"/>
    </source>
</evidence>
<dbReference type="EMBL" id="KN847332">
    <property type="protein sequence ID" value="KIW47604.1"/>
    <property type="molecule type" value="Genomic_DNA"/>
</dbReference>
<gene>
    <name evidence="1" type="ORF">PV06_00287</name>
</gene>
<name>A0A0D2EI25_9EURO</name>
<dbReference type="RefSeq" id="XP_016267820.1">
    <property type="nucleotide sequence ID" value="XM_016400767.1"/>
</dbReference>
<dbReference type="HOGENOM" id="CLU_1906754_0_0_1"/>
<accession>A0A0D2EI25</accession>
<protein>
    <submittedName>
        <fullName evidence="1">Uncharacterized protein</fullName>
    </submittedName>
</protein>
<dbReference type="VEuPathDB" id="FungiDB:PV06_00287"/>
<evidence type="ECO:0000313" key="2">
    <source>
        <dbReference type="Proteomes" id="UP000053342"/>
    </source>
</evidence>
<reference evidence="1 2" key="1">
    <citation type="submission" date="2015-01" db="EMBL/GenBank/DDBJ databases">
        <title>The Genome Sequence of Exophiala oligosperma CBS72588.</title>
        <authorList>
            <consortium name="The Broad Institute Genomics Platform"/>
            <person name="Cuomo C."/>
            <person name="de Hoog S."/>
            <person name="Gorbushina A."/>
            <person name="Stielow B."/>
            <person name="Teixiera M."/>
            <person name="Abouelleil A."/>
            <person name="Chapman S.B."/>
            <person name="Priest M."/>
            <person name="Young S.K."/>
            <person name="Wortman J."/>
            <person name="Nusbaum C."/>
            <person name="Birren B."/>
        </authorList>
    </citation>
    <scope>NUCLEOTIDE SEQUENCE [LARGE SCALE GENOMIC DNA]</scope>
    <source>
        <strain evidence="1 2">CBS 72588</strain>
    </source>
</reference>
<dbReference type="GeneID" id="27352361"/>
<dbReference type="AlphaFoldDB" id="A0A0D2EI25"/>
<keyword evidence="2" id="KW-1185">Reference proteome</keyword>
<dbReference type="Proteomes" id="UP000053342">
    <property type="component" value="Unassembled WGS sequence"/>
</dbReference>
<organism evidence="1 2">
    <name type="scientific">Exophiala oligosperma</name>
    <dbReference type="NCBI Taxonomy" id="215243"/>
    <lineage>
        <taxon>Eukaryota</taxon>
        <taxon>Fungi</taxon>
        <taxon>Dikarya</taxon>
        <taxon>Ascomycota</taxon>
        <taxon>Pezizomycotina</taxon>
        <taxon>Eurotiomycetes</taxon>
        <taxon>Chaetothyriomycetidae</taxon>
        <taxon>Chaetothyriales</taxon>
        <taxon>Herpotrichiellaceae</taxon>
        <taxon>Exophiala</taxon>
    </lineage>
</organism>